<dbReference type="PANTHER" id="PTHR11699">
    <property type="entry name" value="ALDEHYDE DEHYDROGENASE-RELATED"/>
    <property type="match status" value="1"/>
</dbReference>
<evidence type="ECO:0000313" key="3">
    <source>
        <dbReference type="Proteomes" id="UP000494261"/>
    </source>
</evidence>
<dbReference type="InterPro" id="IPR016163">
    <property type="entry name" value="Ald_DH_C"/>
</dbReference>
<accession>A0A6P2S3G1</accession>
<gene>
    <name evidence="2" type="ORF">BLA13014_07161</name>
</gene>
<dbReference type="InterPro" id="IPR016161">
    <property type="entry name" value="Ald_DH/histidinol_DH"/>
</dbReference>
<name>A0A6P2S3G1_9BURK</name>
<feature type="domain" description="Aldehyde dehydrogenase" evidence="1">
    <location>
        <begin position="5"/>
        <end position="69"/>
    </location>
</feature>
<evidence type="ECO:0000259" key="1">
    <source>
        <dbReference type="Pfam" id="PF00171"/>
    </source>
</evidence>
<dbReference type="Pfam" id="PF00171">
    <property type="entry name" value="Aldedh"/>
    <property type="match status" value="1"/>
</dbReference>
<dbReference type="EMBL" id="CABVQC010000077">
    <property type="protein sequence ID" value="VWC44525.1"/>
    <property type="molecule type" value="Genomic_DNA"/>
</dbReference>
<dbReference type="SUPFAM" id="SSF53720">
    <property type="entry name" value="ALDH-like"/>
    <property type="match status" value="1"/>
</dbReference>
<dbReference type="InterPro" id="IPR015590">
    <property type="entry name" value="Aldehyde_DH_dom"/>
</dbReference>
<organism evidence="2 3">
    <name type="scientific">Burkholderia aenigmatica</name>
    <dbReference type="NCBI Taxonomy" id="2015348"/>
    <lineage>
        <taxon>Bacteria</taxon>
        <taxon>Pseudomonadati</taxon>
        <taxon>Pseudomonadota</taxon>
        <taxon>Betaproteobacteria</taxon>
        <taxon>Burkholderiales</taxon>
        <taxon>Burkholderiaceae</taxon>
        <taxon>Burkholderia</taxon>
        <taxon>Burkholderia cepacia complex</taxon>
    </lineage>
</organism>
<dbReference type="Proteomes" id="UP000494261">
    <property type="component" value="Unassembled WGS sequence"/>
</dbReference>
<protein>
    <submittedName>
        <fullName evidence="2">Aldehyde dehydrogenase</fullName>
    </submittedName>
</protein>
<reference evidence="2 3" key="1">
    <citation type="submission" date="2019-09" db="EMBL/GenBank/DDBJ databases">
        <authorList>
            <person name="Depoorter E."/>
        </authorList>
    </citation>
    <scope>NUCLEOTIDE SEQUENCE [LARGE SCALE GENOMIC DNA]</scope>
    <source>
        <strain evidence="2">LMG 13014</strain>
    </source>
</reference>
<proteinExistence type="predicted"/>
<sequence>MPKKLTASLWTNDLAKALRYVPRIEAGTVWVNMHTLVDPAVPFGGAKGFGIGREYGSSFIDAYTEPKSVTIRF</sequence>
<dbReference type="GO" id="GO:0016620">
    <property type="term" value="F:oxidoreductase activity, acting on the aldehyde or oxo group of donors, NAD or NADP as acceptor"/>
    <property type="evidence" value="ECO:0007669"/>
    <property type="project" value="InterPro"/>
</dbReference>
<dbReference type="Gene3D" id="3.40.309.10">
    <property type="entry name" value="Aldehyde Dehydrogenase, Chain A, domain 2"/>
    <property type="match status" value="1"/>
</dbReference>
<evidence type="ECO:0000313" key="2">
    <source>
        <dbReference type="EMBL" id="VWC44525.1"/>
    </source>
</evidence>
<dbReference type="AlphaFoldDB" id="A0A6P2S3G1"/>